<feature type="transmembrane region" description="Helical" evidence="2">
    <location>
        <begin position="167"/>
        <end position="185"/>
    </location>
</feature>
<keyword evidence="2" id="KW-0812">Transmembrane</keyword>
<feature type="region of interest" description="Disordered" evidence="1">
    <location>
        <begin position="432"/>
        <end position="452"/>
    </location>
</feature>
<gene>
    <name evidence="3" type="ORF">Hypma_016111</name>
</gene>
<comment type="caution">
    <text evidence="3">The sequence shown here is derived from an EMBL/GenBank/DDBJ whole genome shotgun (WGS) entry which is preliminary data.</text>
</comment>
<dbReference type="InParanoid" id="A0A369K7A2"/>
<feature type="compositionally biased region" description="Pro residues" evidence="1">
    <location>
        <begin position="439"/>
        <end position="452"/>
    </location>
</feature>
<feature type="transmembrane region" description="Helical" evidence="2">
    <location>
        <begin position="20"/>
        <end position="39"/>
    </location>
</feature>
<evidence type="ECO:0000256" key="2">
    <source>
        <dbReference type="SAM" id="Phobius"/>
    </source>
</evidence>
<protein>
    <submittedName>
        <fullName evidence="3">Uncharacterized protein</fullName>
    </submittedName>
</protein>
<sequence length="452" mass="48223">MSSLTLYPSSLPLPAPSPVCPSLGDLVSFVIGLSLLILYPPLSPRTPALDVPCVCFPLGDFVISTSTLCLLTLYLLPPSRFHLYLLSPSHFDLSLPLSLLSSCPFSRLSSLSAYSRPLALSICFLKFTRSLSAYSLPLLLALVLFLSLFLCSLFASSRHSGPTMLAYFLPLLLFLLCFLSIRCFLSTRYHSRFHSAFSLPLPSSCFLSIRSFPPHPLSALGPSPPLSPSSLSASSTSSRLYLRILSASSSFASLLPLLALTPRSFSTSSCSRSISIPRPLMFSASSLPLYPLSAYTLPPLRFLLSLSTCALSASSLLSCLYSHSASSTSSSRSLLTLYLFVSLSLCLSLRFPSLCLLSASASPPLLCLFSTSSTLSLHSDSSLFLSSSSLFLSPSSLPPLSLLSLPLSSSLPSPLTPPTSLPPLSHLSPTSLPPLSSSLPPPLTPPTLFPLQ</sequence>
<dbReference type="AlphaFoldDB" id="A0A369K7A2"/>
<dbReference type="EMBL" id="LUEZ02000010">
    <property type="protein sequence ID" value="RDB29350.1"/>
    <property type="molecule type" value="Genomic_DNA"/>
</dbReference>
<keyword evidence="2" id="KW-0472">Membrane</keyword>
<feature type="transmembrane region" description="Helical" evidence="2">
    <location>
        <begin position="134"/>
        <end position="155"/>
    </location>
</feature>
<proteinExistence type="predicted"/>
<name>A0A369K7A2_HYPMA</name>
<feature type="transmembrane region" description="Helical" evidence="2">
    <location>
        <begin position="51"/>
        <end position="75"/>
    </location>
</feature>
<accession>A0A369K7A2</accession>
<organism evidence="3 4">
    <name type="scientific">Hypsizygus marmoreus</name>
    <name type="common">White beech mushroom</name>
    <name type="synonym">Agaricus marmoreus</name>
    <dbReference type="NCBI Taxonomy" id="39966"/>
    <lineage>
        <taxon>Eukaryota</taxon>
        <taxon>Fungi</taxon>
        <taxon>Dikarya</taxon>
        <taxon>Basidiomycota</taxon>
        <taxon>Agaricomycotina</taxon>
        <taxon>Agaricomycetes</taxon>
        <taxon>Agaricomycetidae</taxon>
        <taxon>Agaricales</taxon>
        <taxon>Tricholomatineae</taxon>
        <taxon>Lyophyllaceae</taxon>
        <taxon>Hypsizygus</taxon>
    </lineage>
</organism>
<reference evidence="3" key="1">
    <citation type="submission" date="2018-04" db="EMBL/GenBank/DDBJ databases">
        <title>Whole genome sequencing of Hypsizygus marmoreus.</title>
        <authorList>
            <person name="Choi I.-G."/>
            <person name="Min B."/>
            <person name="Kim J.-G."/>
            <person name="Kim S."/>
            <person name="Oh Y.-L."/>
            <person name="Kong W.-S."/>
            <person name="Park H."/>
            <person name="Jeong J."/>
            <person name="Song E.-S."/>
        </authorList>
    </citation>
    <scope>NUCLEOTIDE SEQUENCE [LARGE SCALE GENOMIC DNA]</scope>
    <source>
        <strain evidence="3">51987-8</strain>
    </source>
</reference>
<evidence type="ECO:0000313" key="3">
    <source>
        <dbReference type="EMBL" id="RDB29350.1"/>
    </source>
</evidence>
<keyword evidence="2" id="KW-1133">Transmembrane helix</keyword>
<evidence type="ECO:0000313" key="4">
    <source>
        <dbReference type="Proteomes" id="UP000076154"/>
    </source>
</evidence>
<evidence type="ECO:0000256" key="1">
    <source>
        <dbReference type="SAM" id="MobiDB-lite"/>
    </source>
</evidence>
<dbReference type="Proteomes" id="UP000076154">
    <property type="component" value="Unassembled WGS sequence"/>
</dbReference>
<keyword evidence="4" id="KW-1185">Reference proteome</keyword>